<reference evidence="3" key="1">
    <citation type="submission" date="2021-01" db="EMBL/GenBank/DDBJ databases">
        <title>Whole genome shotgun sequence of Planotetraspora thailandica NBRC 104271.</title>
        <authorList>
            <person name="Komaki H."/>
            <person name="Tamura T."/>
        </authorList>
    </citation>
    <scope>NUCLEOTIDE SEQUENCE</scope>
    <source>
        <strain evidence="3">NBRC 104271</strain>
    </source>
</reference>
<sequence length="356" mass="36465">MLLVCISTVAGAWLARRHSGRVTAWLAVTSAMMLVTALADLLPDAWGDAVESGVPLWAVGLAVAFGFLVITHYSRKSCACDPVPVRPRPADHAPGRHRPVREVVGAAAFGGMETATALTLHRAIEGATLALNASVIVVVALMVHSASEGLALAALLDVGGQRLIPWLIVACVSPAVGVVAATLSPLPGQVVSILLGMVTGVALRTAIAGMQHAAGSRKWTFPSKRHLDVAAAVVVTGGIVLVAATGARAGHVTPSRPPAAAPTPATRGTPPAEMTKDQLRTAMSTGRLSLADVLARDDGMTRRLAVAWILRHVPGLGGADVQAALSALGIDGNSHVGDLGAAERAELLKTLPPKPH</sequence>
<evidence type="ECO:0000313" key="4">
    <source>
        <dbReference type="Proteomes" id="UP000605992"/>
    </source>
</evidence>
<dbReference type="Proteomes" id="UP000605992">
    <property type="component" value="Unassembled WGS sequence"/>
</dbReference>
<accession>A0A8J4DEI7</accession>
<evidence type="ECO:0000256" key="1">
    <source>
        <dbReference type="SAM" id="MobiDB-lite"/>
    </source>
</evidence>
<comment type="caution">
    <text evidence="3">The sequence shown here is derived from an EMBL/GenBank/DDBJ whole genome shotgun (WGS) entry which is preliminary data.</text>
</comment>
<organism evidence="3 4">
    <name type="scientific">Planotetraspora thailandica</name>
    <dbReference type="NCBI Taxonomy" id="487172"/>
    <lineage>
        <taxon>Bacteria</taxon>
        <taxon>Bacillati</taxon>
        <taxon>Actinomycetota</taxon>
        <taxon>Actinomycetes</taxon>
        <taxon>Streptosporangiales</taxon>
        <taxon>Streptosporangiaceae</taxon>
        <taxon>Planotetraspora</taxon>
    </lineage>
</organism>
<feature type="region of interest" description="Disordered" evidence="1">
    <location>
        <begin position="250"/>
        <end position="273"/>
    </location>
</feature>
<dbReference type="EMBL" id="BOOR01000064">
    <property type="protein sequence ID" value="GII58397.1"/>
    <property type="molecule type" value="Genomic_DNA"/>
</dbReference>
<feature type="transmembrane region" description="Helical" evidence="2">
    <location>
        <begin position="189"/>
        <end position="207"/>
    </location>
</feature>
<evidence type="ECO:0000256" key="2">
    <source>
        <dbReference type="SAM" id="Phobius"/>
    </source>
</evidence>
<keyword evidence="2" id="KW-0812">Transmembrane</keyword>
<dbReference type="Gene3D" id="1.10.8.50">
    <property type="match status" value="1"/>
</dbReference>
<keyword evidence="2" id="KW-1133">Transmembrane helix</keyword>
<keyword evidence="2" id="KW-0472">Membrane</keyword>
<feature type="transmembrane region" description="Helical" evidence="2">
    <location>
        <begin position="227"/>
        <end position="247"/>
    </location>
</feature>
<protein>
    <recommendedName>
        <fullName evidence="5">Zinc transporter ZupT</fullName>
    </recommendedName>
</protein>
<proteinExistence type="predicted"/>
<feature type="compositionally biased region" description="Low complexity" evidence="1">
    <location>
        <begin position="262"/>
        <end position="272"/>
    </location>
</feature>
<feature type="transmembrane region" description="Helical" evidence="2">
    <location>
        <begin position="54"/>
        <end position="74"/>
    </location>
</feature>
<keyword evidence="4" id="KW-1185">Reference proteome</keyword>
<feature type="transmembrane region" description="Helical" evidence="2">
    <location>
        <begin position="129"/>
        <end position="156"/>
    </location>
</feature>
<dbReference type="AlphaFoldDB" id="A0A8J4DEI7"/>
<feature type="transmembrane region" description="Helical" evidence="2">
    <location>
        <begin position="163"/>
        <end position="183"/>
    </location>
</feature>
<name>A0A8J4DEI7_9ACTN</name>
<feature type="transmembrane region" description="Helical" evidence="2">
    <location>
        <begin position="24"/>
        <end position="42"/>
    </location>
</feature>
<evidence type="ECO:0000313" key="3">
    <source>
        <dbReference type="EMBL" id="GII58397.1"/>
    </source>
</evidence>
<gene>
    <name evidence="3" type="ORF">Pth03_67860</name>
</gene>
<evidence type="ECO:0008006" key="5">
    <source>
        <dbReference type="Google" id="ProtNLM"/>
    </source>
</evidence>